<dbReference type="AlphaFoldDB" id="A0A6P7YZ69"/>
<dbReference type="KEGG" id="muo:115477476"/>
<accession>A0A6P7YZ69</accession>
<dbReference type="InParanoid" id="A0A6P7YZ69"/>
<dbReference type="Pfam" id="PF05303">
    <property type="entry name" value="GSKIP_dom"/>
    <property type="match status" value="1"/>
</dbReference>
<protein>
    <submittedName>
        <fullName evidence="4">GSK3B-interacting protein</fullName>
    </submittedName>
</protein>
<dbReference type="InterPro" id="IPR037395">
    <property type="entry name" value="GSKIP"/>
</dbReference>
<feature type="domain" description="GSKIP" evidence="2">
    <location>
        <begin position="34"/>
        <end position="134"/>
    </location>
</feature>
<dbReference type="CTD" id="51527"/>
<dbReference type="PANTHER" id="PTHR12490">
    <property type="entry name" value="GSK3B-INTERACTING PROTEIN"/>
    <property type="match status" value="1"/>
</dbReference>
<dbReference type="GO" id="GO:0051018">
    <property type="term" value="F:protein kinase A binding"/>
    <property type="evidence" value="ECO:0007669"/>
    <property type="project" value="TreeGrafter"/>
</dbReference>
<evidence type="ECO:0000259" key="2">
    <source>
        <dbReference type="Pfam" id="PF05303"/>
    </source>
</evidence>
<sequence length="140" mass="15878">MMEIDYNTIDLPINSDFEENSEDKDLVGTDVKDMRLEAEAVVNDVLFAVRNMFVSKILPCAEDMAYINVEIREGNRYCLELTEAGLRMVGCAFDHVDENSQAPYHETVYSLLDSLSPAYREAFGNALLQRLEALKRDGQC</sequence>
<keyword evidence="3" id="KW-1185">Reference proteome</keyword>
<dbReference type="PANTHER" id="PTHR12490:SF4">
    <property type="entry name" value="GSK3B-INTERACTING PROTEIN"/>
    <property type="match status" value="1"/>
</dbReference>
<dbReference type="Proteomes" id="UP000515156">
    <property type="component" value="Chromosome 9"/>
</dbReference>
<evidence type="ECO:0000256" key="1">
    <source>
        <dbReference type="ARBA" id="ARBA00009571"/>
    </source>
</evidence>
<dbReference type="RefSeq" id="XP_030070238.1">
    <property type="nucleotide sequence ID" value="XM_030214378.1"/>
</dbReference>
<dbReference type="SUPFAM" id="SSF103107">
    <property type="entry name" value="Hypothetical protein c14orf129, hspc210"/>
    <property type="match status" value="1"/>
</dbReference>
<dbReference type="GeneID" id="115477476"/>
<dbReference type="GO" id="GO:0019207">
    <property type="term" value="F:kinase regulator activity"/>
    <property type="evidence" value="ECO:0007669"/>
    <property type="project" value="TreeGrafter"/>
</dbReference>
<dbReference type="FunCoup" id="A0A6P7YZ69">
    <property type="interactions" value="2842"/>
</dbReference>
<gene>
    <name evidence="4" type="primary">GSKIP</name>
</gene>
<dbReference type="InterPro" id="IPR007967">
    <property type="entry name" value="GSKIP_dom"/>
</dbReference>
<evidence type="ECO:0000313" key="4">
    <source>
        <dbReference type="RefSeq" id="XP_030070238.1"/>
    </source>
</evidence>
<dbReference type="OrthoDB" id="5804279at2759"/>
<evidence type="ECO:0000313" key="3">
    <source>
        <dbReference type="Proteomes" id="UP000515156"/>
    </source>
</evidence>
<dbReference type="GO" id="GO:0060828">
    <property type="term" value="P:regulation of canonical Wnt signaling pathway"/>
    <property type="evidence" value="ECO:0007669"/>
    <property type="project" value="InterPro"/>
</dbReference>
<proteinExistence type="inferred from homology"/>
<dbReference type="InterPro" id="IPR023231">
    <property type="entry name" value="GSKIP_dom_sf"/>
</dbReference>
<name>A0A6P7YZ69_9AMPH</name>
<comment type="similarity">
    <text evidence="1">Belongs to the GSKIP family.</text>
</comment>
<dbReference type="Gene3D" id="3.30.2280.10">
    <property type="entry name" value="Hypothetical protein (hspc210)"/>
    <property type="match status" value="1"/>
</dbReference>
<dbReference type="GO" id="GO:0005737">
    <property type="term" value="C:cytoplasm"/>
    <property type="evidence" value="ECO:0007669"/>
    <property type="project" value="TreeGrafter"/>
</dbReference>
<organism evidence="3 4">
    <name type="scientific">Microcaecilia unicolor</name>
    <dbReference type="NCBI Taxonomy" id="1415580"/>
    <lineage>
        <taxon>Eukaryota</taxon>
        <taxon>Metazoa</taxon>
        <taxon>Chordata</taxon>
        <taxon>Craniata</taxon>
        <taxon>Vertebrata</taxon>
        <taxon>Euteleostomi</taxon>
        <taxon>Amphibia</taxon>
        <taxon>Gymnophiona</taxon>
        <taxon>Siphonopidae</taxon>
        <taxon>Microcaecilia</taxon>
    </lineage>
</organism>
<reference evidence="4" key="1">
    <citation type="submission" date="2025-08" db="UniProtKB">
        <authorList>
            <consortium name="RefSeq"/>
        </authorList>
    </citation>
    <scope>IDENTIFICATION</scope>
</reference>